<dbReference type="InterPro" id="IPR001845">
    <property type="entry name" value="HTH_ArsR_DNA-bd_dom"/>
</dbReference>
<dbReference type="GO" id="GO:0003700">
    <property type="term" value="F:DNA-binding transcription factor activity"/>
    <property type="evidence" value="ECO:0007669"/>
    <property type="project" value="InterPro"/>
</dbReference>
<dbReference type="Gene3D" id="1.10.10.10">
    <property type="entry name" value="Winged helix-like DNA-binding domain superfamily/Winged helix DNA-binding domain"/>
    <property type="match status" value="1"/>
</dbReference>
<dbReference type="EMBL" id="AFMD02000524">
    <property type="protein sequence ID" value="EMG19389.1"/>
    <property type="molecule type" value="Genomic_DNA"/>
</dbReference>
<evidence type="ECO:0000313" key="7">
    <source>
        <dbReference type="Proteomes" id="UP000011778"/>
    </source>
</evidence>
<dbReference type="PANTHER" id="PTHR33154">
    <property type="entry name" value="TRANSCRIPTIONAL REGULATOR, ARSR FAMILY"/>
    <property type="match status" value="1"/>
</dbReference>
<evidence type="ECO:0000313" key="6">
    <source>
        <dbReference type="EMBL" id="EMG19389.1"/>
    </source>
</evidence>
<dbReference type="SMART" id="SM00418">
    <property type="entry name" value="HTH_ARSR"/>
    <property type="match status" value="1"/>
</dbReference>
<dbReference type="PRINTS" id="PR00778">
    <property type="entry name" value="HTHARSR"/>
</dbReference>
<evidence type="ECO:0000256" key="4">
    <source>
        <dbReference type="ARBA" id="ARBA00023163"/>
    </source>
</evidence>
<dbReference type="InterPro" id="IPR051081">
    <property type="entry name" value="HTH_MetalResp_TranReg"/>
</dbReference>
<comment type="similarity">
    <text evidence="1">Belongs to the AHA1 family.</text>
</comment>
<dbReference type="InterPro" id="IPR023393">
    <property type="entry name" value="START-like_dom_sf"/>
</dbReference>
<dbReference type="NCBIfam" id="NF033788">
    <property type="entry name" value="HTH_metalloreg"/>
    <property type="match status" value="1"/>
</dbReference>
<evidence type="ECO:0000259" key="5">
    <source>
        <dbReference type="PROSITE" id="PS50987"/>
    </source>
</evidence>
<accession>M3H4R9</accession>
<dbReference type="InterPro" id="IPR013538">
    <property type="entry name" value="ASHA1/2-like_C"/>
</dbReference>
<dbReference type="PANTHER" id="PTHR33154:SF33">
    <property type="entry name" value="TRANSCRIPTIONAL REPRESSOR SDPR"/>
    <property type="match status" value="1"/>
</dbReference>
<dbReference type="InterPro" id="IPR036388">
    <property type="entry name" value="WH-like_DNA-bd_sf"/>
</dbReference>
<dbReference type="GO" id="GO:0003677">
    <property type="term" value="F:DNA binding"/>
    <property type="evidence" value="ECO:0007669"/>
    <property type="project" value="UniProtKB-KW"/>
</dbReference>
<comment type="caution">
    <text evidence="6">The sequence shown here is derived from an EMBL/GenBank/DDBJ whole genome shotgun (WGS) entry which is preliminary data.</text>
</comment>
<evidence type="ECO:0000256" key="3">
    <source>
        <dbReference type="ARBA" id="ARBA00023125"/>
    </source>
</evidence>
<feature type="domain" description="HTH arsR-type" evidence="5">
    <location>
        <begin position="1"/>
        <end position="93"/>
    </location>
</feature>
<keyword evidence="4" id="KW-0804">Transcription</keyword>
<name>M3H4R9_LEPIT</name>
<organism evidence="6 7">
    <name type="scientific">Leptospira interrogans serovar Copenhageni str. LT2050</name>
    <dbReference type="NCBI Taxonomy" id="1001598"/>
    <lineage>
        <taxon>Bacteria</taxon>
        <taxon>Pseudomonadati</taxon>
        <taxon>Spirochaetota</taxon>
        <taxon>Spirochaetia</taxon>
        <taxon>Leptospirales</taxon>
        <taxon>Leptospiraceae</taxon>
        <taxon>Leptospira</taxon>
    </lineage>
</organism>
<evidence type="ECO:0000256" key="1">
    <source>
        <dbReference type="ARBA" id="ARBA00006817"/>
    </source>
</evidence>
<proteinExistence type="inferred from homology"/>
<reference evidence="6 7" key="1">
    <citation type="submission" date="2013-02" db="EMBL/GenBank/DDBJ databases">
        <authorList>
            <person name="Harkins D.M."/>
            <person name="Durkin A.S."/>
            <person name="Brinkac L.M."/>
            <person name="Haft D.H."/>
            <person name="Selengut J.D."/>
            <person name="Sanka R."/>
            <person name="DePew J."/>
            <person name="Purushe J."/>
            <person name="Tulsiani S.M."/>
            <person name="Graham G.C."/>
            <person name="Burns M.-A."/>
            <person name="Dohnt M.F."/>
            <person name="Smythe L.D."/>
            <person name="McKay D.B."/>
            <person name="Craig S.B."/>
            <person name="Vinetz J.M."/>
            <person name="Sutton G.G."/>
            <person name="Nierman W.C."/>
            <person name="Fouts D.E."/>
        </authorList>
    </citation>
    <scope>NUCLEOTIDE SEQUENCE [LARGE SCALE GENOMIC DNA]</scope>
    <source>
        <strain evidence="6 7">LT2050</strain>
    </source>
</reference>
<sequence length="191" mass="22516">MLYFLYMNAFAALADDTRREIVRLVAKNGKLTSTEISQNFKMTPPAISQHLKVLKEAKVLHMKKEAQRRIYSLNNSGIDEMEDWLLDIKNLWNKRLDNLDKYLLKIRRKIPCIRNYAETIVESNKVIYKRYLDVPVDLAFEVWSSQEHLSQWWGPEGFTLTIKSMDFSNGGVWDFIMHGPDGHDYKIRFNL</sequence>
<dbReference type="Gene3D" id="3.30.530.20">
    <property type="match status" value="1"/>
</dbReference>
<dbReference type="Pfam" id="PF01022">
    <property type="entry name" value="HTH_5"/>
    <property type="match status" value="1"/>
</dbReference>
<keyword evidence="2" id="KW-0805">Transcription regulation</keyword>
<dbReference type="InterPro" id="IPR036390">
    <property type="entry name" value="WH_DNA-bd_sf"/>
</dbReference>
<dbReference type="Pfam" id="PF08327">
    <property type="entry name" value="AHSA1"/>
    <property type="match status" value="1"/>
</dbReference>
<gene>
    <name evidence="6" type="ORF">LEP1GSC150_5170</name>
</gene>
<dbReference type="PROSITE" id="PS50987">
    <property type="entry name" value="HTH_ARSR_2"/>
    <property type="match status" value="1"/>
</dbReference>
<dbReference type="SUPFAM" id="SSF55961">
    <property type="entry name" value="Bet v1-like"/>
    <property type="match status" value="1"/>
</dbReference>
<dbReference type="AlphaFoldDB" id="M3H4R9"/>
<keyword evidence="3" id="KW-0238">DNA-binding</keyword>
<protein>
    <submittedName>
        <fullName evidence="6">Transcriptional regulator, ArsR family</fullName>
    </submittedName>
</protein>
<dbReference type="InterPro" id="IPR011991">
    <property type="entry name" value="ArsR-like_HTH"/>
</dbReference>
<evidence type="ECO:0000256" key="2">
    <source>
        <dbReference type="ARBA" id="ARBA00023015"/>
    </source>
</evidence>
<dbReference type="SUPFAM" id="SSF46785">
    <property type="entry name" value="Winged helix' DNA-binding domain"/>
    <property type="match status" value="1"/>
</dbReference>
<dbReference type="Proteomes" id="UP000011778">
    <property type="component" value="Unassembled WGS sequence"/>
</dbReference>
<dbReference type="CDD" id="cd00090">
    <property type="entry name" value="HTH_ARSR"/>
    <property type="match status" value="1"/>
</dbReference>